<accession>A0ACB9NRY3</accession>
<dbReference type="Proteomes" id="UP001057402">
    <property type="component" value="Chromosome 7"/>
</dbReference>
<evidence type="ECO:0000313" key="2">
    <source>
        <dbReference type="Proteomes" id="UP001057402"/>
    </source>
</evidence>
<dbReference type="EMBL" id="CM042886">
    <property type="protein sequence ID" value="KAI4338796.1"/>
    <property type="molecule type" value="Genomic_DNA"/>
</dbReference>
<protein>
    <submittedName>
        <fullName evidence="1">Uncharacterized protein</fullName>
    </submittedName>
</protein>
<reference evidence="2" key="1">
    <citation type="journal article" date="2023" name="Front. Plant Sci.">
        <title>Chromosomal-level genome assembly of Melastoma candidum provides insights into trichome evolution.</title>
        <authorList>
            <person name="Zhong Y."/>
            <person name="Wu W."/>
            <person name="Sun C."/>
            <person name="Zou P."/>
            <person name="Liu Y."/>
            <person name="Dai S."/>
            <person name="Zhou R."/>
        </authorList>
    </citation>
    <scope>NUCLEOTIDE SEQUENCE [LARGE SCALE GENOMIC DNA]</scope>
</reference>
<gene>
    <name evidence="1" type="ORF">MLD38_023807</name>
</gene>
<keyword evidence="2" id="KW-1185">Reference proteome</keyword>
<proteinExistence type="predicted"/>
<sequence>MDESMKSFQQDLVVLETEAERLLLARTQLVDNDRSRNGNREALTALRRKARTTRSSVPSPFESLMKDIGGSGARPLVQEVCATCGGHDPRESTWMMFSGSDVFASVPFHAAHTILEGDQSRLEFEAKSLQSYVKEKSFALSEKGALADRISPGVLRSLVALKDNPEASTQ</sequence>
<comment type="caution">
    <text evidence="1">The sequence shown here is derived from an EMBL/GenBank/DDBJ whole genome shotgun (WGS) entry which is preliminary data.</text>
</comment>
<organism evidence="1 2">
    <name type="scientific">Melastoma candidum</name>
    <dbReference type="NCBI Taxonomy" id="119954"/>
    <lineage>
        <taxon>Eukaryota</taxon>
        <taxon>Viridiplantae</taxon>
        <taxon>Streptophyta</taxon>
        <taxon>Embryophyta</taxon>
        <taxon>Tracheophyta</taxon>
        <taxon>Spermatophyta</taxon>
        <taxon>Magnoliopsida</taxon>
        <taxon>eudicotyledons</taxon>
        <taxon>Gunneridae</taxon>
        <taxon>Pentapetalae</taxon>
        <taxon>rosids</taxon>
        <taxon>malvids</taxon>
        <taxon>Myrtales</taxon>
        <taxon>Melastomataceae</taxon>
        <taxon>Melastomatoideae</taxon>
        <taxon>Melastomateae</taxon>
        <taxon>Melastoma</taxon>
    </lineage>
</organism>
<name>A0ACB9NRY3_9MYRT</name>
<evidence type="ECO:0000313" key="1">
    <source>
        <dbReference type="EMBL" id="KAI4338796.1"/>
    </source>
</evidence>